<evidence type="ECO:0000313" key="3">
    <source>
        <dbReference type="Proteomes" id="UP000501452"/>
    </source>
</evidence>
<proteinExistence type="predicted"/>
<dbReference type="AlphaFoldDB" id="A0A6G8QE40"/>
<feature type="transmembrane region" description="Helical" evidence="1">
    <location>
        <begin position="110"/>
        <end position="138"/>
    </location>
</feature>
<organism evidence="2 3">
    <name type="scientific">Rubrobacter tropicus</name>
    <dbReference type="NCBI Taxonomy" id="2653851"/>
    <lineage>
        <taxon>Bacteria</taxon>
        <taxon>Bacillati</taxon>
        <taxon>Actinomycetota</taxon>
        <taxon>Rubrobacteria</taxon>
        <taxon>Rubrobacterales</taxon>
        <taxon>Rubrobacteraceae</taxon>
        <taxon>Rubrobacter</taxon>
    </lineage>
</organism>
<dbReference type="RefSeq" id="WP_166179167.1">
    <property type="nucleotide sequence ID" value="NZ_CP045119.1"/>
</dbReference>
<gene>
    <name evidence="2" type="ORF">GBA63_20200</name>
</gene>
<dbReference type="EMBL" id="CP045119">
    <property type="protein sequence ID" value="QIN84712.1"/>
    <property type="molecule type" value="Genomic_DNA"/>
</dbReference>
<dbReference type="Proteomes" id="UP000501452">
    <property type="component" value="Chromosome"/>
</dbReference>
<keyword evidence="1" id="KW-1133">Transmembrane helix</keyword>
<keyword evidence="1" id="KW-0472">Membrane</keyword>
<accession>A0A6G8QE40</accession>
<feature type="transmembrane region" description="Helical" evidence="1">
    <location>
        <begin position="76"/>
        <end position="98"/>
    </location>
</feature>
<protein>
    <submittedName>
        <fullName evidence="2">Uncharacterized protein</fullName>
    </submittedName>
</protein>
<reference evidence="2 3" key="1">
    <citation type="submission" date="2019-10" db="EMBL/GenBank/DDBJ databases">
        <title>Rubrobacter sp nov SCSIO 52090 isolated from a deep-sea sediment in the South China Sea.</title>
        <authorList>
            <person name="Chen R.W."/>
        </authorList>
    </citation>
    <scope>NUCLEOTIDE SEQUENCE [LARGE SCALE GENOMIC DNA]</scope>
    <source>
        <strain evidence="2 3">SCSIO 52909</strain>
    </source>
</reference>
<feature type="transmembrane region" description="Helical" evidence="1">
    <location>
        <begin position="159"/>
        <end position="184"/>
    </location>
</feature>
<sequence length="232" mass="24387">MNAAGARGASVGSFPGTRSATRIGVSTFGVLAGLAGIEHGIGEILQGNVAPVGIVIESWPRSEAFRILAGEPAMTVVPNLLATGILATLVSLVFLVWATMFVQREHGGLILVSLSVVMLLVGAGFGPPILGLVLGAAATRINAPLTWWRSHLSANSRRLLTNLWPWSFAASFTAWLLVMPGTIILDRTVGAPNPDLLVPVLTFSALGLLLLTILAGFARDIGRRDDPAPERR</sequence>
<evidence type="ECO:0000313" key="2">
    <source>
        <dbReference type="EMBL" id="QIN84712.1"/>
    </source>
</evidence>
<name>A0A6G8QE40_9ACTN</name>
<evidence type="ECO:0000256" key="1">
    <source>
        <dbReference type="SAM" id="Phobius"/>
    </source>
</evidence>
<dbReference type="KEGG" id="rub:GBA63_20200"/>
<keyword evidence="1" id="KW-0812">Transmembrane</keyword>
<keyword evidence="3" id="KW-1185">Reference proteome</keyword>
<feature type="transmembrane region" description="Helical" evidence="1">
    <location>
        <begin position="196"/>
        <end position="217"/>
    </location>
</feature>